<feature type="binding site" evidence="5">
    <location>
        <begin position="10"/>
        <end position="12"/>
    </location>
    <ligand>
        <name>FMN</name>
        <dbReference type="ChEBI" id="CHEBI:58210"/>
    </ligand>
</feature>
<comment type="similarity">
    <text evidence="5">Belongs to the UbiX/PAD1 family.</text>
</comment>
<dbReference type="PANTHER" id="PTHR43374">
    <property type="entry name" value="FLAVIN PRENYLTRANSFERASE"/>
    <property type="match status" value="1"/>
</dbReference>
<feature type="binding site" evidence="5">
    <location>
        <position position="35"/>
    </location>
    <ligand>
        <name>FMN</name>
        <dbReference type="ChEBI" id="CHEBI:58210"/>
    </ligand>
</feature>
<comment type="function">
    <text evidence="5">Flavin prenyltransferase that catalyzes the synthesis of the prenylated FMN cofactor (prenyl-FMN) for 4-hydroxy-3-polyprenylbenzoic acid decarboxylase UbiD. The prenyltransferase is metal-independent and links a dimethylallyl moiety from dimethylallyl monophosphate (DMAP) to the flavin N5 and C6 atoms of FMN.</text>
</comment>
<evidence type="ECO:0000256" key="5">
    <source>
        <dbReference type="HAMAP-Rule" id="MF_01984"/>
    </source>
</evidence>
<keyword evidence="7" id="KW-0456">Lyase</keyword>
<evidence type="ECO:0000256" key="4">
    <source>
        <dbReference type="ARBA" id="ARBA00022679"/>
    </source>
</evidence>
<feature type="binding site" evidence="5">
    <location>
        <position position="173"/>
    </location>
    <ligand>
        <name>dimethylallyl phosphate</name>
        <dbReference type="ChEBI" id="CHEBI:88052"/>
    </ligand>
</feature>
<gene>
    <name evidence="5" type="primary">ubiX</name>
    <name evidence="7" type="ORF">ASN18_1978</name>
</gene>
<feature type="domain" description="Flavoprotein" evidence="6">
    <location>
        <begin position="2"/>
        <end position="178"/>
    </location>
</feature>
<dbReference type="SUPFAM" id="SSF52507">
    <property type="entry name" value="Homo-oligomeric flavin-containing Cys decarboxylases, HFCD"/>
    <property type="match status" value="1"/>
</dbReference>
<dbReference type="InterPro" id="IPR004507">
    <property type="entry name" value="UbiX-like"/>
</dbReference>
<dbReference type="Gene3D" id="3.40.50.1950">
    <property type="entry name" value="Flavin prenyltransferase-like"/>
    <property type="match status" value="1"/>
</dbReference>
<evidence type="ECO:0000256" key="3">
    <source>
        <dbReference type="ARBA" id="ARBA00022643"/>
    </source>
</evidence>
<evidence type="ECO:0000256" key="2">
    <source>
        <dbReference type="ARBA" id="ARBA00022630"/>
    </source>
</evidence>
<protein>
    <recommendedName>
        <fullName evidence="5">Flavin prenyltransferase UbiX</fullName>
        <ecNumber evidence="5">2.5.1.129</ecNumber>
    </recommendedName>
</protein>
<sequence length="199" mass="21585">MKRIVAAITGASGAILGIRAVTELLKTSEVHLVISQSAFSIIAHETGHAWGAAPVRDYFKSSRLYYHDEGDLESPIASGSFRTDAMAVVPCSMKTLSAIANGYASNLTARAADVTIKEGRKLIICPREMPFSAIHLENMLKLARLGVVVAPPVPAFYHRPETIDDAVDFIVGKILDQLNIEHNLFKRWGSTDVTSAIPL</sequence>
<proteinExistence type="inferred from homology"/>
<dbReference type="PANTHER" id="PTHR43374:SF1">
    <property type="entry name" value="FLAVIN PRENYLTRANSFERASE PAD1, MITOCHONDRIAL"/>
    <property type="match status" value="1"/>
</dbReference>
<comment type="caution">
    <text evidence="7">The sequence shown here is derived from an EMBL/GenBank/DDBJ whole genome shotgun (WGS) entry which is preliminary data.</text>
</comment>
<dbReference type="GO" id="GO:0016829">
    <property type="term" value="F:lyase activity"/>
    <property type="evidence" value="ECO:0007669"/>
    <property type="project" value="UniProtKB-KW"/>
</dbReference>
<keyword evidence="3 5" id="KW-0288">FMN</keyword>
<feature type="binding site" evidence="5">
    <location>
        <position position="127"/>
    </location>
    <ligand>
        <name>FMN</name>
        <dbReference type="ChEBI" id="CHEBI:58210"/>
    </ligand>
</feature>
<dbReference type="EC" id="2.5.1.129" evidence="5"/>
<dbReference type="InterPro" id="IPR036551">
    <property type="entry name" value="Flavin_trans-like"/>
</dbReference>
<organism evidence="7 8">
    <name type="scientific">Candidatus Magnetominusculus xianensis</name>
    <dbReference type="NCBI Taxonomy" id="1748249"/>
    <lineage>
        <taxon>Bacteria</taxon>
        <taxon>Pseudomonadati</taxon>
        <taxon>Nitrospirota</taxon>
        <taxon>Nitrospiria</taxon>
        <taxon>Nitrospirales</taxon>
        <taxon>Nitrospiraceae</taxon>
        <taxon>Candidatus Magnetominusculus</taxon>
    </lineage>
</organism>
<comment type="caution">
    <text evidence="5">Lacks conserved residue(s) required for the propagation of feature annotation.</text>
</comment>
<dbReference type="Proteomes" id="UP000060487">
    <property type="component" value="Unassembled WGS sequence"/>
</dbReference>
<dbReference type="NCBIfam" id="NF004685">
    <property type="entry name" value="PRK06029.1"/>
    <property type="match status" value="1"/>
</dbReference>
<name>A0ABR5SE43_9BACT</name>
<evidence type="ECO:0000256" key="1">
    <source>
        <dbReference type="ARBA" id="ARBA00022602"/>
    </source>
</evidence>
<dbReference type="HAMAP" id="MF_01984">
    <property type="entry name" value="ubiX_pad"/>
    <property type="match status" value="1"/>
</dbReference>
<feature type="binding site" evidence="5">
    <location>
        <position position="157"/>
    </location>
    <ligand>
        <name>dimethylallyl phosphate</name>
        <dbReference type="ChEBI" id="CHEBI:88052"/>
    </ligand>
</feature>
<keyword evidence="8" id="KW-1185">Reference proteome</keyword>
<dbReference type="RefSeq" id="WP_085052587.1">
    <property type="nucleotide sequence ID" value="NZ_LNQR01000070.1"/>
</dbReference>
<reference evidence="7 8" key="1">
    <citation type="submission" date="2015-11" db="EMBL/GenBank/DDBJ databases">
        <authorList>
            <person name="Lin W."/>
        </authorList>
    </citation>
    <scope>NUCLEOTIDE SEQUENCE [LARGE SCALE GENOMIC DNA]</scope>
    <source>
        <strain evidence="7 8">HCH-1</strain>
    </source>
</reference>
<evidence type="ECO:0000259" key="6">
    <source>
        <dbReference type="Pfam" id="PF02441"/>
    </source>
</evidence>
<keyword evidence="2 5" id="KW-0285">Flavoprotein</keyword>
<comment type="catalytic activity">
    <reaction evidence="5">
        <text>dimethylallyl phosphate + FMNH2 = prenylated FMNH2 + phosphate</text>
        <dbReference type="Rhea" id="RHEA:37743"/>
        <dbReference type="ChEBI" id="CHEBI:43474"/>
        <dbReference type="ChEBI" id="CHEBI:57618"/>
        <dbReference type="ChEBI" id="CHEBI:87467"/>
        <dbReference type="ChEBI" id="CHEBI:88052"/>
        <dbReference type="EC" id="2.5.1.129"/>
    </reaction>
</comment>
<feature type="binding site" evidence="5">
    <location>
        <begin position="92"/>
        <end position="95"/>
    </location>
    <ligand>
        <name>FMN</name>
        <dbReference type="ChEBI" id="CHEBI:58210"/>
    </ligand>
</feature>
<keyword evidence="4 5" id="KW-0808">Transferase</keyword>
<dbReference type="NCBIfam" id="TIGR00421">
    <property type="entry name" value="ubiX_pad"/>
    <property type="match status" value="1"/>
</dbReference>
<keyword evidence="1 5" id="KW-0637">Prenyltransferase</keyword>
<dbReference type="EMBL" id="LNQR01000070">
    <property type="protein sequence ID" value="KWT84051.1"/>
    <property type="molecule type" value="Genomic_DNA"/>
</dbReference>
<dbReference type="Pfam" id="PF02441">
    <property type="entry name" value="Flavoprotein"/>
    <property type="match status" value="1"/>
</dbReference>
<evidence type="ECO:0000313" key="8">
    <source>
        <dbReference type="Proteomes" id="UP000060487"/>
    </source>
</evidence>
<evidence type="ECO:0000313" key="7">
    <source>
        <dbReference type="EMBL" id="KWT84051.1"/>
    </source>
</evidence>
<dbReference type="InterPro" id="IPR003382">
    <property type="entry name" value="Flavoprotein"/>
</dbReference>
<accession>A0ABR5SE43</accession>